<dbReference type="AlphaFoldDB" id="A0A518GCT9"/>
<proteinExistence type="predicted"/>
<dbReference type="InterPro" id="IPR017850">
    <property type="entry name" value="Alkaline_phosphatase_core_sf"/>
</dbReference>
<evidence type="ECO:0000313" key="1">
    <source>
        <dbReference type="EMBL" id="QDV26416.1"/>
    </source>
</evidence>
<organism evidence="1 2">
    <name type="scientific">Aureliella helgolandensis</name>
    <dbReference type="NCBI Taxonomy" id="2527968"/>
    <lineage>
        <taxon>Bacteria</taxon>
        <taxon>Pseudomonadati</taxon>
        <taxon>Planctomycetota</taxon>
        <taxon>Planctomycetia</taxon>
        <taxon>Pirellulales</taxon>
        <taxon>Pirellulaceae</taxon>
        <taxon>Aureliella</taxon>
    </lineage>
</organism>
<gene>
    <name evidence="1" type="ORF">Q31a_47900</name>
</gene>
<accession>A0A518GCT9</accession>
<reference evidence="1 2" key="1">
    <citation type="submission" date="2019-02" db="EMBL/GenBank/DDBJ databases">
        <title>Deep-cultivation of Planctomycetes and their phenomic and genomic characterization uncovers novel biology.</title>
        <authorList>
            <person name="Wiegand S."/>
            <person name="Jogler M."/>
            <person name="Boedeker C."/>
            <person name="Pinto D."/>
            <person name="Vollmers J."/>
            <person name="Rivas-Marin E."/>
            <person name="Kohn T."/>
            <person name="Peeters S.H."/>
            <person name="Heuer A."/>
            <person name="Rast P."/>
            <person name="Oberbeckmann S."/>
            <person name="Bunk B."/>
            <person name="Jeske O."/>
            <person name="Meyerdierks A."/>
            <person name="Storesund J.E."/>
            <person name="Kallscheuer N."/>
            <person name="Luecker S."/>
            <person name="Lage O.M."/>
            <person name="Pohl T."/>
            <person name="Merkel B.J."/>
            <person name="Hornburger P."/>
            <person name="Mueller R.-W."/>
            <person name="Bruemmer F."/>
            <person name="Labrenz M."/>
            <person name="Spormann A.M."/>
            <person name="Op den Camp H."/>
            <person name="Overmann J."/>
            <person name="Amann R."/>
            <person name="Jetten M.S.M."/>
            <person name="Mascher T."/>
            <person name="Medema M.H."/>
            <person name="Devos D.P."/>
            <person name="Kaster A.-K."/>
            <person name="Ovreas L."/>
            <person name="Rohde M."/>
            <person name="Galperin M.Y."/>
            <person name="Jogler C."/>
        </authorList>
    </citation>
    <scope>NUCLEOTIDE SEQUENCE [LARGE SCALE GENOMIC DNA]</scope>
    <source>
        <strain evidence="1 2">Q31a</strain>
    </source>
</reference>
<evidence type="ECO:0008006" key="3">
    <source>
        <dbReference type="Google" id="ProtNLM"/>
    </source>
</evidence>
<protein>
    <recommendedName>
        <fullName evidence="3">DUF1501 domain-containing protein</fullName>
    </recommendedName>
</protein>
<evidence type="ECO:0000313" key="2">
    <source>
        <dbReference type="Proteomes" id="UP000318017"/>
    </source>
</evidence>
<dbReference type="Pfam" id="PF07394">
    <property type="entry name" value="DUF1501"/>
    <property type="match status" value="1"/>
</dbReference>
<dbReference type="Proteomes" id="UP000318017">
    <property type="component" value="Chromosome"/>
</dbReference>
<dbReference type="EMBL" id="CP036298">
    <property type="protein sequence ID" value="QDV26416.1"/>
    <property type="molecule type" value="Genomic_DNA"/>
</dbReference>
<dbReference type="InterPro" id="IPR010869">
    <property type="entry name" value="DUF1501"/>
</dbReference>
<name>A0A518GCT9_9BACT</name>
<sequence length="95" mass="10261">MIEDDSGPTRVGRDHNTYGFSMWGAGGGFKQGHVYGATDELGHKAVGNGVNHFDYHATLLHLFGLDAERLNFDSNNRAMSLLDNQGGKVIEGLLA</sequence>
<dbReference type="KEGG" id="ahel:Q31a_47900"/>
<keyword evidence="2" id="KW-1185">Reference proteome</keyword>
<dbReference type="SUPFAM" id="SSF53649">
    <property type="entry name" value="Alkaline phosphatase-like"/>
    <property type="match status" value="1"/>
</dbReference>